<name>A0A9W4XA47_9PROT</name>
<evidence type="ECO:0000256" key="6">
    <source>
        <dbReference type="ARBA" id="ARBA00022759"/>
    </source>
</evidence>
<dbReference type="PANTHER" id="PTHR30001">
    <property type="entry name" value="RIBONUCLEASE"/>
    <property type="match status" value="1"/>
</dbReference>
<sequence>MPTIQLLSSPGIVRIAVIDQQKLLDFAIWYPGQTDGFGDVYLGRVDHYASALGGAFVALGKDFSGFLPHHPPAKPLLEGDWVMVRITRSAQGGKGVRLDARNISEYPMPSEKTPQRLHVGLSPFEELAQRFPDAEIRIDEPDLIQLIPTEYKLRVKRSKESVNSEILEQIDLLETTEVELPMGMRASITPTPALVAIDMDTATQSNDKQSKLRAQFNANKESLPALLHQLRLRNLSGAIIIDMAGLPIKKRRLFQEDFERNLRLDPLQPRFVGFTNLGLAEMTRPRKRPPLHELFASYHGQAIRILGMLERQFKSLASHHQYHHLTLTLSLSLKQSLQNDSWAINHFEKRCAVSLTLESDPSFAIQQWEYQYA</sequence>
<keyword evidence="15" id="KW-1185">Reference proteome</keyword>
<evidence type="ECO:0000256" key="9">
    <source>
        <dbReference type="ARBA" id="ARBA00022884"/>
    </source>
</evidence>
<proteinExistence type="predicted"/>
<comment type="caution">
    <text evidence="12">The sequence shown here is derived from an EMBL/GenBank/DDBJ whole genome shotgun (WGS) entry which is preliminary data.</text>
</comment>
<keyword evidence="6" id="KW-0255">Endonuclease</keyword>
<evidence type="ECO:0000256" key="10">
    <source>
        <dbReference type="ARBA" id="ARBA00023136"/>
    </source>
</evidence>
<dbReference type="InterPro" id="IPR012340">
    <property type="entry name" value="NA-bd_OB-fold"/>
</dbReference>
<dbReference type="PANTHER" id="PTHR30001:SF1">
    <property type="entry name" value="RIBONUCLEASE E_G-LIKE PROTEIN, CHLOROPLASTIC"/>
    <property type="match status" value="1"/>
</dbReference>
<evidence type="ECO:0000256" key="2">
    <source>
        <dbReference type="ARBA" id="ARBA00022475"/>
    </source>
</evidence>
<evidence type="ECO:0000259" key="11">
    <source>
        <dbReference type="PROSITE" id="PS50126"/>
    </source>
</evidence>
<evidence type="ECO:0000256" key="5">
    <source>
        <dbReference type="ARBA" id="ARBA00022723"/>
    </source>
</evidence>
<evidence type="ECO:0000256" key="7">
    <source>
        <dbReference type="ARBA" id="ARBA00022801"/>
    </source>
</evidence>
<dbReference type="EMBL" id="CAMXCM010000004">
    <property type="protein sequence ID" value="CAI3948878.1"/>
    <property type="molecule type" value="Genomic_DNA"/>
</dbReference>
<dbReference type="GO" id="GO:0046872">
    <property type="term" value="F:metal ion binding"/>
    <property type="evidence" value="ECO:0007669"/>
    <property type="project" value="UniProtKB-KW"/>
</dbReference>
<evidence type="ECO:0000256" key="1">
    <source>
        <dbReference type="ARBA" id="ARBA00001946"/>
    </source>
</evidence>
<evidence type="ECO:0000256" key="8">
    <source>
        <dbReference type="ARBA" id="ARBA00022842"/>
    </source>
</evidence>
<evidence type="ECO:0000313" key="12">
    <source>
        <dbReference type="EMBL" id="CAI3948878.1"/>
    </source>
</evidence>
<protein>
    <submittedName>
        <fullName evidence="12 13">Ribonuclease G or E (CafA)</fullName>
    </submittedName>
</protein>
<dbReference type="GO" id="GO:0004540">
    <property type="term" value="F:RNA nuclease activity"/>
    <property type="evidence" value="ECO:0007669"/>
    <property type="project" value="InterPro"/>
</dbReference>
<evidence type="ECO:0000313" key="14">
    <source>
        <dbReference type="Proteomes" id="UP001154255"/>
    </source>
</evidence>
<dbReference type="InterPro" id="IPR003029">
    <property type="entry name" value="S1_domain"/>
</dbReference>
<dbReference type="InterPro" id="IPR019307">
    <property type="entry name" value="RNA-bd_AU-1/RNase_E/G"/>
</dbReference>
<dbReference type="GO" id="GO:0004519">
    <property type="term" value="F:endonuclease activity"/>
    <property type="evidence" value="ECO:0007669"/>
    <property type="project" value="UniProtKB-KW"/>
</dbReference>
<evidence type="ECO:0000313" key="13">
    <source>
        <dbReference type="EMBL" id="CAI3949377.1"/>
    </source>
</evidence>
<dbReference type="GO" id="GO:0016787">
    <property type="term" value="F:hydrolase activity"/>
    <property type="evidence" value="ECO:0007669"/>
    <property type="project" value="UniProtKB-KW"/>
</dbReference>
<evidence type="ECO:0000256" key="4">
    <source>
        <dbReference type="ARBA" id="ARBA00022722"/>
    </source>
</evidence>
<dbReference type="AlphaFoldDB" id="A0A9W4XA47"/>
<keyword evidence="9" id="KW-0694">RNA-binding</keyword>
<dbReference type="Proteomes" id="UP001154259">
    <property type="component" value="Unassembled WGS sequence"/>
</dbReference>
<dbReference type="RefSeq" id="WP_271790036.1">
    <property type="nucleotide sequence ID" value="NZ_CAMXCM010000004.1"/>
</dbReference>
<feature type="domain" description="S1 motif" evidence="11">
    <location>
        <begin position="38"/>
        <end position="101"/>
    </location>
</feature>
<keyword evidence="2" id="KW-1003">Cell membrane</keyword>
<accession>A0A9W4XA47</accession>
<reference evidence="12" key="1">
    <citation type="submission" date="2022-10" db="EMBL/GenBank/DDBJ databases">
        <authorList>
            <person name="Botero Cardona J."/>
        </authorList>
    </citation>
    <scope>NUCLEOTIDE SEQUENCE</scope>
    <source>
        <strain evidence="12">LMG 31819</strain>
        <strain evidence="13">R-53529</strain>
    </source>
</reference>
<comment type="cofactor">
    <cofactor evidence="1">
        <name>Mg(2+)</name>
        <dbReference type="ChEBI" id="CHEBI:18420"/>
    </cofactor>
</comment>
<evidence type="ECO:0000313" key="15">
    <source>
        <dbReference type="Proteomes" id="UP001154259"/>
    </source>
</evidence>
<keyword evidence="3" id="KW-0997">Cell inner membrane</keyword>
<dbReference type="PROSITE" id="PS50126">
    <property type="entry name" value="S1"/>
    <property type="match status" value="1"/>
</dbReference>
<evidence type="ECO:0000256" key="3">
    <source>
        <dbReference type="ARBA" id="ARBA00022519"/>
    </source>
</evidence>
<dbReference type="InterPro" id="IPR004659">
    <property type="entry name" value="RNase_E/G"/>
</dbReference>
<gene>
    <name evidence="13" type="ORF">R53529_LOCUS1605</name>
    <name evidence="12" type="ORF">R53530_LOCUS1699</name>
</gene>
<dbReference type="SUPFAM" id="SSF50249">
    <property type="entry name" value="Nucleic acid-binding proteins"/>
    <property type="match status" value="1"/>
</dbReference>
<dbReference type="GO" id="GO:0003723">
    <property type="term" value="F:RNA binding"/>
    <property type="evidence" value="ECO:0007669"/>
    <property type="project" value="UniProtKB-KW"/>
</dbReference>
<keyword evidence="10" id="KW-0472">Membrane</keyword>
<keyword evidence="8" id="KW-0460">Magnesium</keyword>
<dbReference type="GO" id="GO:0005737">
    <property type="term" value="C:cytoplasm"/>
    <property type="evidence" value="ECO:0007669"/>
    <property type="project" value="TreeGrafter"/>
</dbReference>
<dbReference type="GO" id="GO:0006364">
    <property type="term" value="P:rRNA processing"/>
    <property type="evidence" value="ECO:0007669"/>
    <property type="project" value="TreeGrafter"/>
</dbReference>
<keyword evidence="4" id="KW-0540">Nuclease</keyword>
<organism evidence="12 14">
    <name type="scientific">Commensalibacter communis</name>
    <dbReference type="NCBI Taxonomy" id="2972786"/>
    <lineage>
        <taxon>Bacteria</taxon>
        <taxon>Pseudomonadati</taxon>
        <taxon>Pseudomonadota</taxon>
        <taxon>Alphaproteobacteria</taxon>
        <taxon>Acetobacterales</taxon>
        <taxon>Acetobacteraceae</taxon>
    </lineage>
</organism>
<dbReference type="Proteomes" id="UP001154255">
    <property type="component" value="Unassembled WGS sequence"/>
</dbReference>
<keyword evidence="5" id="KW-0479">Metal-binding</keyword>
<dbReference type="EMBL" id="CAMXCS010000003">
    <property type="protein sequence ID" value="CAI3949377.1"/>
    <property type="molecule type" value="Genomic_DNA"/>
</dbReference>
<dbReference type="Pfam" id="PF10150">
    <property type="entry name" value="RNase_E_G"/>
    <property type="match status" value="1"/>
</dbReference>
<keyword evidence="7" id="KW-0378">Hydrolase</keyword>